<dbReference type="CDD" id="cd02440">
    <property type="entry name" value="AdoMet_MTases"/>
    <property type="match status" value="1"/>
</dbReference>
<dbReference type="Pfam" id="PF01135">
    <property type="entry name" value="PCMT"/>
    <property type="match status" value="1"/>
</dbReference>
<evidence type="ECO:0000256" key="2">
    <source>
        <dbReference type="ARBA" id="ARBA00022573"/>
    </source>
</evidence>
<dbReference type="InterPro" id="IPR014008">
    <property type="entry name" value="Cbl_synth_MTase_CbiT"/>
</dbReference>
<dbReference type="InterPro" id="IPR029063">
    <property type="entry name" value="SAM-dependent_MTases_sf"/>
</dbReference>
<protein>
    <submittedName>
        <fullName evidence="6">Cobalamin biosynthesis bifunctional protein CbiET</fullName>
    </submittedName>
</protein>
<dbReference type="GO" id="GO:0008276">
    <property type="term" value="F:protein methyltransferase activity"/>
    <property type="evidence" value="ECO:0007669"/>
    <property type="project" value="InterPro"/>
</dbReference>
<keyword evidence="3" id="KW-0489">Methyltransferase</keyword>
<evidence type="ECO:0000256" key="4">
    <source>
        <dbReference type="ARBA" id="ARBA00022679"/>
    </source>
</evidence>
<sequence length="221" mass="24091">METASVVAKGADVNGAGRSWGLRDEDFEQRRPLRGQITKREVRAVSLYCLGLRPDSIVWDIGAGTGSISVEAAILCHQGKVYAVERDTESLPLLQSNVARYASENVKIIADAAPQALAALPDPDSVFVGGSGGELQEILDKVASRLRPAGRVVANFATLERTNETNRWFQQQGFQIEISMINAARSKEMPDGSVRLEALNPVFVVTAWREGPSREDVLNEQ</sequence>
<evidence type="ECO:0000256" key="3">
    <source>
        <dbReference type="ARBA" id="ARBA00022603"/>
    </source>
</evidence>
<dbReference type="InterPro" id="IPR020596">
    <property type="entry name" value="rRNA_Ade_Mease_Trfase_CS"/>
</dbReference>
<keyword evidence="5" id="KW-0949">S-adenosyl-L-methionine</keyword>
<comment type="pathway">
    <text evidence="1">Cofactor biosynthesis; adenosylcobalamin biosynthesis.</text>
</comment>
<dbReference type="Proteomes" id="UP001174909">
    <property type="component" value="Unassembled WGS sequence"/>
</dbReference>
<gene>
    <name evidence="6" type="ORF">GBAR_LOCUS26324</name>
</gene>
<dbReference type="PANTHER" id="PTHR43182:SF1">
    <property type="entry name" value="COBALT-PRECORRIN-7 C(5)-METHYLTRANSFERASE"/>
    <property type="match status" value="1"/>
</dbReference>
<evidence type="ECO:0000313" key="7">
    <source>
        <dbReference type="Proteomes" id="UP001174909"/>
    </source>
</evidence>
<dbReference type="AlphaFoldDB" id="A0AA35TGK7"/>
<evidence type="ECO:0000256" key="1">
    <source>
        <dbReference type="ARBA" id="ARBA00004953"/>
    </source>
</evidence>
<reference evidence="6" key="1">
    <citation type="submission" date="2023-03" db="EMBL/GenBank/DDBJ databases">
        <authorList>
            <person name="Steffen K."/>
            <person name="Cardenas P."/>
        </authorList>
    </citation>
    <scope>NUCLEOTIDE SEQUENCE</scope>
</reference>
<comment type="caution">
    <text evidence="6">The sequence shown here is derived from an EMBL/GenBank/DDBJ whole genome shotgun (WGS) entry which is preliminary data.</text>
</comment>
<keyword evidence="2" id="KW-0169">Cobalamin biosynthesis</keyword>
<accession>A0AA35TGK7</accession>
<dbReference type="PANTHER" id="PTHR43182">
    <property type="entry name" value="COBALT-PRECORRIN-6B C(15)-METHYLTRANSFERASE (DECARBOXYLATING)"/>
    <property type="match status" value="1"/>
</dbReference>
<dbReference type="SUPFAM" id="SSF53335">
    <property type="entry name" value="S-adenosyl-L-methionine-dependent methyltransferases"/>
    <property type="match status" value="1"/>
</dbReference>
<dbReference type="GO" id="GO:0000179">
    <property type="term" value="F:rRNA (adenine-N6,N6-)-dimethyltransferase activity"/>
    <property type="evidence" value="ECO:0007669"/>
    <property type="project" value="InterPro"/>
</dbReference>
<evidence type="ECO:0000313" key="6">
    <source>
        <dbReference type="EMBL" id="CAI8047609.1"/>
    </source>
</evidence>
<dbReference type="PROSITE" id="PS01131">
    <property type="entry name" value="RRNA_A_DIMETH"/>
    <property type="match status" value="1"/>
</dbReference>
<evidence type="ECO:0000256" key="5">
    <source>
        <dbReference type="ARBA" id="ARBA00022691"/>
    </source>
</evidence>
<keyword evidence="7" id="KW-1185">Reference proteome</keyword>
<dbReference type="EMBL" id="CASHTH010003665">
    <property type="protein sequence ID" value="CAI8047609.1"/>
    <property type="molecule type" value="Genomic_DNA"/>
</dbReference>
<name>A0AA35TGK7_GEOBA</name>
<dbReference type="Gene3D" id="3.40.50.150">
    <property type="entry name" value="Vaccinia Virus protein VP39"/>
    <property type="match status" value="1"/>
</dbReference>
<dbReference type="NCBIfam" id="TIGR02469">
    <property type="entry name" value="CbiT"/>
    <property type="match status" value="1"/>
</dbReference>
<dbReference type="InterPro" id="IPR050714">
    <property type="entry name" value="Cobalamin_biosynth_MTase"/>
</dbReference>
<organism evidence="6 7">
    <name type="scientific">Geodia barretti</name>
    <name type="common">Barrett's horny sponge</name>
    <dbReference type="NCBI Taxonomy" id="519541"/>
    <lineage>
        <taxon>Eukaryota</taxon>
        <taxon>Metazoa</taxon>
        <taxon>Porifera</taxon>
        <taxon>Demospongiae</taxon>
        <taxon>Heteroscleromorpha</taxon>
        <taxon>Tetractinellida</taxon>
        <taxon>Astrophorina</taxon>
        <taxon>Geodiidae</taxon>
        <taxon>Geodia</taxon>
    </lineage>
</organism>
<keyword evidence="4" id="KW-0808">Transferase</keyword>
<proteinExistence type="predicted"/>